<dbReference type="AlphaFoldDB" id="A0A120CTW0"/>
<organism evidence="2 3">
    <name type="scientific">Hyphomicrobium sulfonivorans</name>
    <dbReference type="NCBI Taxonomy" id="121290"/>
    <lineage>
        <taxon>Bacteria</taxon>
        <taxon>Pseudomonadati</taxon>
        <taxon>Pseudomonadota</taxon>
        <taxon>Alphaproteobacteria</taxon>
        <taxon>Hyphomicrobiales</taxon>
        <taxon>Hyphomicrobiaceae</taxon>
        <taxon>Hyphomicrobium</taxon>
    </lineage>
</organism>
<proteinExistence type="predicted"/>
<comment type="caution">
    <text evidence="2">The sequence shown here is derived from an EMBL/GenBank/DDBJ whole genome shotgun (WGS) entry which is preliminary data.</text>
</comment>
<dbReference type="Proteomes" id="UP000059074">
    <property type="component" value="Unassembled WGS sequence"/>
</dbReference>
<feature type="transmembrane region" description="Helical" evidence="1">
    <location>
        <begin position="158"/>
        <end position="179"/>
    </location>
</feature>
<keyword evidence="1" id="KW-1133">Transmembrane helix</keyword>
<evidence type="ECO:0000313" key="2">
    <source>
        <dbReference type="EMBL" id="KWT65277.1"/>
    </source>
</evidence>
<dbReference type="PATRIC" id="fig|121290.4.peg.630"/>
<accession>A0A120CTW0</accession>
<evidence type="ECO:0000313" key="3">
    <source>
        <dbReference type="Proteomes" id="UP000059074"/>
    </source>
</evidence>
<protein>
    <submittedName>
        <fullName evidence="2">Uncharacterized protein</fullName>
    </submittedName>
</protein>
<keyword evidence="3" id="KW-1185">Reference proteome</keyword>
<gene>
    <name evidence="2" type="ORF">APY04_3026</name>
</gene>
<sequence>MLRLDGRRQISLLSKAVIERSSPEIRYDVAPSVPLIARDSFVADTAVKMEQMQATLRLLSRDMSQLAGAVADLQKATEDERHYRNFRMGEQRSRESKLDEVLRKCRDLKARLDRIEYTSTRGDYHAYNSFEAISRKLAEFDTFRAYAQRIERSLNARAWLLCAIIAAGAGVLVVAARLAS</sequence>
<keyword evidence="1" id="KW-0472">Membrane</keyword>
<name>A0A120CTW0_HYPSL</name>
<evidence type="ECO:0000256" key="1">
    <source>
        <dbReference type="SAM" id="Phobius"/>
    </source>
</evidence>
<reference evidence="2 3" key="1">
    <citation type="submission" date="2015-10" db="EMBL/GenBank/DDBJ databases">
        <title>Transcriptomic analysis of a linuron degrading triple-species bacterial consortium.</title>
        <authorList>
            <person name="Albers P."/>
        </authorList>
    </citation>
    <scope>NUCLEOTIDE SEQUENCE [LARGE SCALE GENOMIC DNA]</scope>
    <source>
        <strain evidence="2 3">WDL6</strain>
    </source>
</reference>
<dbReference type="EMBL" id="LMTR01000082">
    <property type="protein sequence ID" value="KWT65277.1"/>
    <property type="molecule type" value="Genomic_DNA"/>
</dbReference>
<keyword evidence="1" id="KW-0812">Transmembrane</keyword>